<dbReference type="CTD" id="36340840"/>
<protein>
    <submittedName>
        <fullName evidence="1">Uncharacterized protein</fullName>
    </submittedName>
</protein>
<dbReference type="GeneID" id="36340840"/>
<sequence>MDCGCIKVVLYKDGAAFIILAGRELTSPRSVANLKRLLLIIWNSFSYKLLEILFIAISLKCSLTDQHNCAGFNEADTEHILNNISDTYPPHSLLDHSTLKPFQINID</sequence>
<comment type="caution">
    <text evidence="1">The sequence shown here is derived from an EMBL/GenBank/DDBJ whole genome shotgun (WGS) entry which is preliminary data.</text>
</comment>
<accession>W6V268</accession>
<name>W6V268_ECHGR</name>
<reference evidence="1 2" key="1">
    <citation type="journal article" date="2013" name="Nat. Genet.">
        <title>The genome of the hydatid tapeworm Echinococcus granulosus.</title>
        <authorList>
            <person name="Zheng H."/>
            <person name="Zhang W."/>
            <person name="Zhang L."/>
            <person name="Zhang Z."/>
            <person name="Li J."/>
            <person name="Lu G."/>
            <person name="Zhu Y."/>
            <person name="Wang Y."/>
            <person name="Huang Y."/>
            <person name="Liu J."/>
            <person name="Kang H."/>
            <person name="Chen J."/>
            <person name="Wang L."/>
            <person name="Chen A."/>
            <person name="Yu S."/>
            <person name="Gao Z."/>
            <person name="Jin L."/>
            <person name="Gu W."/>
            <person name="Wang Z."/>
            <person name="Zhao L."/>
            <person name="Shi B."/>
            <person name="Wen H."/>
            <person name="Lin R."/>
            <person name="Jones M.K."/>
            <person name="Brejova B."/>
            <person name="Vinar T."/>
            <person name="Zhao G."/>
            <person name="McManus D.P."/>
            <person name="Chen Z."/>
            <person name="Zhou Y."/>
            <person name="Wang S."/>
        </authorList>
    </citation>
    <scope>NUCLEOTIDE SEQUENCE [LARGE SCALE GENOMIC DNA]</scope>
</reference>
<dbReference type="KEGG" id="egl:EGR_05125"/>
<evidence type="ECO:0000313" key="1">
    <source>
        <dbReference type="EMBL" id="EUB59964.1"/>
    </source>
</evidence>
<dbReference type="RefSeq" id="XP_024351160.1">
    <property type="nucleotide sequence ID" value="XM_024494374.1"/>
</dbReference>
<evidence type="ECO:0000313" key="2">
    <source>
        <dbReference type="Proteomes" id="UP000019149"/>
    </source>
</evidence>
<organism evidence="1 2">
    <name type="scientific">Echinococcus granulosus</name>
    <name type="common">Hydatid tapeworm</name>
    <dbReference type="NCBI Taxonomy" id="6210"/>
    <lineage>
        <taxon>Eukaryota</taxon>
        <taxon>Metazoa</taxon>
        <taxon>Spiralia</taxon>
        <taxon>Lophotrochozoa</taxon>
        <taxon>Platyhelminthes</taxon>
        <taxon>Cestoda</taxon>
        <taxon>Eucestoda</taxon>
        <taxon>Cyclophyllidea</taxon>
        <taxon>Taeniidae</taxon>
        <taxon>Echinococcus</taxon>
        <taxon>Echinococcus granulosus group</taxon>
    </lineage>
</organism>
<gene>
    <name evidence="1" type="ORF">EGR_05125</name>
</gene>
<dbReference type="Proteomes" id="UP000019149">
    <property type="component" value="Unassembled WGS sequence"/>
</dbReference>
<keyword evidence="2" id="KW-1185">Reference proteome</keyword>
<proteinExistence type="predicted"/>
<dbReference type="AlphaFoldDB" id="W6V268"/>
<dbReference type="EMBL" id="APAU02000036">
    <property type="protein sequence ID" value="EUB59964.1"/>
    <property type="molecule type" value="Genomic_DNA"/>
</dbReference>